<dbReference type="RefSeq" id="WP_101730620.1">
    <property type="nucleotide sequence ID" value="NZ_JAGTPX020000016.1"/>
</dbReference>
<dbReference type="GO" id="GO:0016787">
    <property type="term" value="F:hydrolase activity"/>
    <property type="evidence" value="ECO:0007669"/>
    <property type="project" value="UniProtKB-KW"/>
</dbReference>
<gene>
    <name evidence="3" type="primary">ytkD</name>
    <name evidence="3" type="ORF">KD144_14250</name>
</gene>
<evidence type="ECO:0000313" key="3">
    <source>
        <dbReference type="EMBL" id="MBR8670709.1"/>
    </source>
</evidence>
<reference evidence="3" key="1">
    <citation type="submission" date="2021-04" db="EMBL/GenBank/DDBJ databases">
        <title>Genomic analysis of electroactive and textile dye degrading Bacillus circulans strain: DC10 isolated from constructed wetland-microbial fuel cells treating textile dye wastewaters.</title>
        <authorList>
            <person name="Patel D.U."/>
            <person name="Desai C.R."/>
        </authorList>
    </citation>
    <scope>NUCLEOTIDE SEQUENCE</scope>
    <source>
        <strain evidence="3">DC10</strain>
    </source>
</reference>
<dbReference type="InterPro" id="IPR015797">
    <property type="entry name" value="NUDIX_hydrolase-like_dom_sf"/>
</dbReference>
<feature type="domain" description="Nudix hydrolase" evidence="2">
    <location>
        <begin position="21"/>
        <end position="155"/>
    </location>
</feature>
<dbReference type="Pfam" id="PF00293">
    <property type="entry name" value="NUDIX"/>
    <property type="match status" value="1"/>
</dbReference>
<evidence type="ECO:0000256" key="1">
    <source>
        <dbReference type="ARBA" id="ARBA00022801"/>
    </source>
</evidence>
<evidence type="ECO:0000259" key="2">
    <source>
        <dbReference type="PROSITE" id="PS51462"/>
    </source>
</evidence>
<dbReference type="SUPFAM" id="SSF55811">
    <property type="entry name" value="Nudix"/>
    <property type="match status" value="1"/>
</dbReference>
<dbReference type="PROSITE" id="PS00893">
    <property type="entry name" value="NUDIX_BOX"/>
    <property type="match status" value="1"/>
</dbReference>
<sequence>MEIFYDQNKNLVKLSLKKIEWNQEAKHVLVICQYKNQWLLTNHKVRGLEFPGGKREISETTTQTAYREVMEETGGIIDRLHWIAAYQVFGEKPFVKDVFFAKINQLNEKDDYLETDGPVLITGDIIKLRWHESFSFIMKDDVIKYCLTYIQNELLKEKKG</sequence>
<dbReference type="InterPro" id="IPR014078">
    <property type="entry name" value="Nudix_YtkD"/>
</dbReference>
<dbReference type="NCBIfam" id="TIGR02705">
    <property type="entry name" value="nudix_YtkD"/>
    <property type="match status" value="1"/>
</dbReference>
<organism evidence="3">
    <name type="scientific">Niallia circulans</name>
    <name type="common">Bacillus circulans</name>
    <dbReference type="NCBI Taxonomy" id="1397"/>
    <lineage>
        <taxon>Bacteria</taxon>
        <taxon>Bacillati</taxon>
        <taxon>Bacillota</taxon>
        <taxon>Bacilli</taxon>
        <taxon>Bacillales</taxon>
        <taxon>Bacillaceae</taxon>
        <taxon>Niallia</taxon>
    </lineage>
</organism>
<accession>A0A941JNM3</accession>
<comment type="caution">
    <text evidence="3">The sequence shown here is derived from an EMBL/GenBank/DDBJ whole genome shotgun (WGS) entry which is preliminary data.</text>
</comment>
<protein>
    <submittedName>
        <fullName evidence="3">Nucleoside triphosphatase YtkD</fullName>
    </submittedName>
</protein>
<dbReference type="EMBL" id="JAGTPX010000014">
    <property type="protein sequence ID" value="MBR8670709.1"/>
    <property type="molecule type" value="Genomic_DNA"/>
</dbReference>
<keyword evidence="1" id="KW-0378">Hydrolase</keyword>
<proteinExistence type="predicted"/>
<dbReference type="AlphaFoldDB" id="A0A941JNM3"/>
<name>A0A941JNM3_NIACI</name>
<dbReference type="Gene3D" id="3.90.79.10">
    <property type="entry name" value="Nucleoside Triphosphate Pyrophosphohydrolase"/>
    <property type="match status" value="1"/>
</dbReference>
<dbReference type="InterPro" id="IPR020084">
    <property type="entry name" value="NUDIX_hydrolase_CS"/>
</dbReference>
<dbReference type="CDD" id="cd04665">
    <property type="entry name" value="NUDIX_RppH"/>
    <property type="match status" value="1"/>
</dbReference>
<dbReference type="PROSITE" id="PS51462">
    <property type="entry name" value="NUDIX"/>
    <property type="match status" value="1"/>
</dbReference>
<dbReference type="InterPro" id="IPR000086">
    <property type="entry name" value="NUDIX_hydrolase_dom"/>
</dbReference>